<dbReference type="Pfam" id="PF13537">
    <property type="entry name" value="GATase_7"/>
    <property type="match status" value="1"/>
</dbReference>
<evidence type="ECO:0000256" key="5">
    <source>
        <dbReference type="ARBA" id="ARBA00022840"/>
    </source>
</evidence>
<evidence type="ECO:0000256" key="3">
    <source>
        <dbReference type="ARBA" id="ARBA00012737"/>
    </source>
</evidence>
<dbReference type="GO" id="GO:0006529">
    <property type="term" value="P:asparagine biosynthetic process"/>
    <property type="evidence" value="ECO:0007669"/>
    <property type="project" value="UniProtKB-KW"/>
</dbReference>
<keyword evidence="6 8" id="KW-0315">Glutamine amidotransferase</keyword>
<keyword evidence="5 9" id="KW-0067">ATP-binding</keyword>
<dbReference type="EMBL" id="CP129970">
    <property type="protein sequence ID" value="WMN07419.1"/>
    <property type="molecule type" value="Genomic_DNA"/>
</dbReference>
<keyword evidence="8" id="KW-0028">Amino-acid biosynthesis</keyword>
<dbReference type="InterPro" id="IPR029055">
    <property type="entry name" value="Ntn_hydrolases_N"/>
</dbReference>
<dbReference type="RefSeq" id="WP_308357552.1">
    <property type="nucleotide sequence ID" value="NZ_CP129970.2"/>
</dbReference>
<dbReference type="CDD" id="cd00712">
    <property type="entry name" value="AsnB"/>
    <property type="match status" value="1"/>
</dbReference>
<evidence type="ECO:0000256" key="2">
    <source>
        <dbReference type="ARBA" id="ARBA00005752"/>
    </source>
</evidence>
<dbReference type="GO" id="GO:0005524">
    <property type="term" value="F:ATP binding"/>
    <property type="evidence" value="ECO:0007669"/>
    <property type="project" value="UniProtKB-KW"/>
</dbReference>
<feature type="domain" description="Glutamine amidotransferase type-2" evidence="11">
    <location>
        <begin position="2"/>
        <end position="209"/>
    </location>
</feature>
<keyword evidence="8" id="KW-0061">Asparagine biosynthesis</keyword>
<dbReference type="EC" id="6.3.5.4" evidence="3"/>
<evidence type="ECO:0000256" key="10">
    <source>
        <dbReference type="PIRSR" id="PIRSR001589-3"/>
    </source>
</evidence>
<dbReference type="PANTHER" id="PTHR43284:SF1">
    <property type="entry name" value="ASPARAGINE SYNTHETASE"/>
    <property type="match status" value="1"/>
</dbReference>
<dbReference type="PROSITE" id="PS51278">
    <property type="entry name" value="GATASE_TYPE_2"/>
    <property type="match status" value="1"/>
</dbReference>
<dbReference type="SUPFAM" id="SSF52402">
    <property type="entry name" value="Adenine nucleotide alpha hydrolases-like"/>
    <property type="match status" value="1"/>
</dbReference>
<protein>
    <recommendedName>
        <fullName evidence="3">asparagine synthase (glutamine-hydrolyzing)</fullName>
        <ecNumber evidence="3">6.3.5.4</ecNumber>
    </recommendedName>
</protein>
<dbReference type="InterPro" id="IPR001962">
    <property type="entry name" value="Asn_synthase"/>
</dbReference>
<evidence type="ECO:0000256" key="7">
    <source>
        <dbReference type="ARBA" id="ARBA00048741"/>
    </source>
</evidence>
<feature type="binding site" evidence="9">
    <location>
        <position position="92"/>
    </location>
    <ligand>
        <name>L-glutamine</name>
        <dbReference type="ChEBI" id="CHEBI:58359"/>
    </ligand>
</feature>
<comment type="similarity">
    <text evidence="2">Belongs to the asparagine synthetase family.</text>
</comment>
<organism evidence="12 13">
    <name type="scientific">Marivirga arenosa</name>
    <dbReference type="NCBI Taxonomy" id="3059076"/>
    <lineage>
        <taxon>Bacteria</taxon>
        <taxon>Pseudomonadati</taxon>
        <taxon>Bacteroidota</taxon>
        <taxon>Cytophagia</taxon>
        <taxon>Cytophagales</taxon>
        <taxon>Marivirgaceae</taxon>
        <taxon>Marivirga</taxon>
    </lineage>
</organism>
<sequence length="607" mass="70164">MCGIAGAWSNHNALDERDFAIALKLLEHRGPDEQQFLSTSNINIGTQRLKIIGLDHGSQPKHNNKGQYLVFNGAIYNYPEIGKSINFQSNSDTDILFELVTKRGFENSISLLNGMFSIAYYDEHLDTFLLARDRMGQKPLYYYHNQNTFLFASEIKSLKKLMQLKNIPIQLNKNAIFHYLCYSNIPEPETIYENIYALPPASILKFNKGNLNIESFWKHNYRKNESISFQDAKELIKVQIEDAVKIRLRADVKKGLFLSGGWDSSVIAMEAAKFDNQLATYTVKYPFQTDQNESEIAKTTAKEFGLNHEIISIDKTPIALLNSAIKTFDQPMADSSALPNLAIAEIASKKVKVMLNGDGGDELFGGYRRYFTAKNIKVLSALKYFSFLGSSNNRKSKFGFLNRINRITQSKFPEKYLLYTTDMFRDIDKDQILNNAKTFQSAEQLLRPFLDDKLSELDQLMHLDRNFNLLSGILVKMDRASMAYSVEARSPFLDYRLFEIMNALSESYKIKGFSRKHLLKSIYKDQLPKEVTKSKKISFEAPLEEWIKNDFNEIIQDLIYDPNAKIYQFINYNEISELFRGNKYQDRNTYYILYSLLILELWLIENQ</sequence>
<proteinExistence type="inferred from homology"/>
<feature type="binding site" evidence="9">
    <location>
        <position position="283"/>
    </location>
    <ligand>
        <name>ATP</name>
        <dbReference type="ChEBI" id="CHEBI:30616"/>
    </ligand>
</feature>
<evidence type="ECO:0000256" key="8">
    <source>
        <dbReference type="PIRSR" id="PIRSR001589-1"/>
    </source>
</evidence>
<dbReference type="InterPro" id="IPR014729">
    <property type="entry name" value="Rossmann-like_a/b/a_fold"/>
</dbReference>
<gene>
    <name evidence="12" type="primary">asnB</name>
    <name evidence="12" type="ORF">QYS48_28700</name>
</gene>
<dbReference type="Gene3D" id="3.60.20.10">
    <property type="entry name" value="Glutamine Phosphoribosylpyrophosphate, subunit 1, domain 1"/>
    <property type="match status" value="1"/>
</dbReference>
<dbReference type="PANTHER" id="PTHR43284">
    <property type="entry name" value="ASPARAGINE SYNTHETASE (GLUTAMINE-HYDROLYZING)"/>
    <property type="match status" value="1"/>
</dbReference>
<evidence type="ECO:0000256" key="9">
    <source>
        <dbReference type="PIRSR" id="PIRSR001589-2"/>
    </source>
</evidence>
<dbReference type="InterPro" id="IPR051786">
    <property type="entry name" value="ASN_synthetase/amidase"/>
</dbReference>
<evidence type="ECO:0000256" key="1">
    <source>
        <dbReference type="ARBA" id="ARBA00005187"/>
    </source>
</evidence>
<dbReference type="Pfam" id="PF00733">
    <property type="entry name" value="Asn_synthase"/>
    <property type="match status" value="1"/>
</dbReference>
<dbReference type="Proteomes" id="UP001244443">
    <property type="component" value="Chromosome"/>
</dbReference>
<name>A0AA51N766_9BACT</name>
<dbReference type="InterPro" id="IPR017932">
    <property type="entry name" value="GATase_2_dom"/>
</dbReference>
<evidence type="ECO:0000256" key="4">
    <source>
        <dbReference type="ARBA" id="ARBA00022741"/>
    </source>
</evidence>
<keyword evidence="13" id="KW-1185">Reference proteome</keyword>
<accession>A0AA51N766</accession>
<evidence type="ECO:0000313" key="12">
    <source>
        <dbReference type="EMBL" id="WMN07419.1"/>
    </source>
</evidence>
<dbReference type="GO" id="GO:0004066">
    <property type="term" value="F:asparagine synthase (glutamine-hydrolyzing) activity"/>
    <property type="evidence" value="ECO:0007669"/>
    <property type="project" value="UniProtKB-EC"/>
</dbReference>
<dbReference type="InterPro" id="IPR006426">
    <property type="entry name" value="Asn_synth_AEB"/>
</dbReference>
<comment type="pathway">
    <text evidence="1">Amino-acid biosynthesis; L-asparagine biosynthesis; L-asparagine from L-aspartate (L-Gln route): step 1/1.</text>
</comment>
<evidence type="ECO:0000259" key="11">
    <source>
        <dbReference type="PROSITE" id="PS51278"/>
    </source>
</evidence>
<reference evidence="12" key="1">
    <citation type="submission" date="2023-08" db="EMBL/GenBank/DDBJ databases">
        <title>Comparative genomics and taxonomic characterization of three novel marine species of genus Marivirga.</title>
        <authorList>
            <person name="Muhammad N."/>
            <person name="Kim S.-G."/>
        </authorList>
    </citation>
    <scope>NUCLEOTIDE SEQUENCE [LARGE SCALE GENOMIC DNA]</scope>
    <source>
        <strain evidence="12">ABR2-2</strain>
    </source>
</reference>
<keyword evidence="4 9" id="KW-0547">Nucleotide-binding</keyword>
<evidence type="ECO:0000313" key="13">
    <source>
        <dbReference type="Proteomes" id="UP001244443"/>
    </source>
</evidence>
<keyword evidence="12" id="KW-0436">Ligase</keyword>
<comment type="catalytic activity">
    <reaction evidence="7">
        <text>L-aspartate + L-glutamine + ATP + H2O = L-asparagine + L-glutamate + AMP + diphosphate + H(+)</text>
        <dbReference type="Rhea" id="RHEA:12228"/>
        <dbReference type="ChEBI" id="CHEBI:15377"/>
        <dbReference type="ChEBI" id="CHEBI:15378"/>
        <dbReference type="ChEBI" id="CHEBI:29985"/>
        <dbReference type="ChEBI" id="CHEBI:29991"/>
        <dbReference type="ChEBI" id="CHEBI:30616"/>
        <dbReference type="ChEBI" id="CHEBI:33019"/>
        <dbReference type="ChEBI" id="CHEBI:58048"/>
        <dbReference type="ChEBI" id="CHEBI:58359"/>
        <dbReference type="ChEBI" id="CHEBI:456215"/>
        <dbReference type="EC" id="6.3.5.4"/>
    </reaction>
</comment>
<feature type="active site" description="For GATase activity" evidence="8">
    <location>
        <position position="2"/>
    </location>
</feature>
<feature type="site" description="Important for beta-aspartyl-AMP intermediate formation" evidence="10">
    <location>
        <position position="358"/>
    </location>
</feature>
<dbReference type="Gene3D" id="3.40.50.620">
    <property type="entry name" value="HUPs"/>
    <property type="match status" value="1"/>
</dbReference>
<dbReference type="NCBIfam" id="TIGR01536">
    <property type="entry name" value="asn_synth_AEB"/>
    <property type="match status" value="1"/>
</dbReference>
<dbReference type="AlphaFoldDB" id="A0AA51N766"/>
<dbReference type="InterPro" id="IPR033738">
    <property type="entry name" value="AsnB_N"/>
</dbReference>
<dbReference type="PIRSF" id="PIRSF001589">
    <property type="entry name" value="Asn_synthetase_glu-h"/>
    <property type="match status" value="1"/>
</dbReference>
<evidence type="ECO:0000256" key="6">
    <source>
        <dbReference type="ARBA" id="ARBA00022962"/>
    </source>
</evidence>
<dbReference type="GO" id="GO:0005829">
    <property type="term" value="C:cytosol"/>
    <property type="evidence" value="ECO:0007669"/>
    <property type="project" value="TreeGrafter"/>
</dbReference>
<dbReference type="CDD" id="cd01991">
    <property type="entry name" value="Asn_synthase_B_C"/>
    <property type="match status" value="1"/>
</dbReference>
<dbReference type="SUPFAM" id="SSF56235">
    <property type="entry name" value="N-terminal nucleophile aminohydrolases (Ntn hydrolases)"/>
    <property type="match status" value="1"/>
</dbReference>